<keyword evidence="2" id="KW-1003">Cell membrane</keyword>
<feature type="transmembrane region" description="Helical" evidence="9">
    <location>
        <begin position="616"/>
        <end position="644"/>
    </location>
</feature>
<evidence type="ECO:0000259" key="11">
    <source>
        <dbReference type="PROSITE" id="PS50262"/>
    </source>
</evidence>
<keyword evidence="4 9" id="KW-1133">Transmembrane helix</keyword>
<evidence type="ECO:0000256" key="10">
    <source>
        <dbReference type="SAM" id="SignalP"/>
    </source>
</evidence>
<evidence type="ECO:0000256" key="8">
    <source>
        <dbReference type="ARBA" id="ARBA00023224"/>
    </source>
</evidence>
<feature type="transmembrane region" description="Helical" evidence="9">
    <location>
        <begin position="429"/>
        <end position="453"/>
    </location>
</feature>
<name>A0A6J8ASI2_MYTCO</name>
<evidence type="ECO:0000256" key="9">
    <source>
        <dbReference type="SAM" id="Phobius"/>
    </source>
</evidence>
<dbReference type="GO" id="GO:0007218">
    <property type="term" value="P:neuropeptide signaling pathway"/>
    <property type="evidence" value="ECO:0007669"/>
    <property type="project" value="TreeGrafter"/>
</dbReference>
<feature type="signal peptide" evidence="10">
    <location>
        <begin position="1"/>
        <end position="17"/>
    </location>
</feature>
<reference evidence="12 13" key="1">
    <citation type="submission" date="2020-06" db="EMBL/GenBank/DDBJ databases">
        <authorList>
            <person name="Li R."/>
            <person name="Bekaert M."/>
        </authorList>
    </citation>
    <scope>NUCLEOTIDE SEQUENCE [LARGE SCALE GENOMIC DNA]</scope>
    <source>
        <strain evidence="13">wild</strain>
    </source>
</reference>
<evidence type="ECO:0000256" key="5">
    <source>
        <dbReference type="ARBA" id="ARBA00023040"/>
    </source>
</evidence>
<protein>
    <recommendedName>
        <fullName evidence="11">G-protein coupled receptors family 1 profile domain-containing protein</fullName>
    </recommendedName>
</protein>
<dbReference type="OrthoDB" id="6196836at2759"/>
<evidence type="ECO:0000256" key="1">
    <source>
        <dbReference type="ARBA" id="ARBA00004651"/>
    </source>
</evidence>
<evidence type="ECO:0000313" key="13">
    <source>
        <dbReference type="Proteomes" id="UP000507470"/>
    </source>
</evidence>
<keyword evidence="3 9" id="KW-0812">Transmembrane</keyword>
<evidence type="ECO:0000256" key="2">
    <source>
        <dbReference type="ARBA" id="ARBA00022475"/>
    </source>
</evidence>
<accession>A0A6J8ASI2</accession>
<keyword evidence="6 9" id="KW-0472">Membrane</keyword>
<evidence type="ECO:0000313" key="12">
    <source>
        <dbReference type="EMBL" id="CAC5373082.1"/>
    </source>
</evidence>
<keyword evidence="7" id="KW-0675">Receptor</keyword>
<keyword evidence="13" id="KW-1185">Reference proteome</keyword>
<feature type="transmembrane region" description="Helical" evidence="9">
    <location>
        <begin position="473"/>
        <end position="498"/>
    </location>
</feature>
<keyword evidence="8" id="KW-0807">Transducer</keyword>
<feature type="domain" description="G-protein coupled receptors family 1 profile" evidence="11">
    <location>
        <begin position="408"/>
        <end position="680"/>
    </location>
</feature>
<dbReference type="PANTHER" id="PTHR24230:SF75">
    <property type="entry name" value="RELAXIN FAMILY PEPTIDE RECEPTOR 3"/>
    <property type="match status" value="1"/>
</dbReference>
<evidence type="ECO:0000256" key="6">
    <source>
        <dbReference type="ARBA" id="ARBA00023136"/>
    </source>
</evidence>
<dbReference type="EMBL" id="CACVKT020001880">
    <property type="protein sequence ID" value="CAC5373082.1"/>
    <property type="molecule type" value="Genomic_DNA"/>
</dbReference>
<dbReference type="Gene3D" id="1.20.1070.10">
    <property type="entry name" value="Rhodopsin 7-helix transmembrane proteins"/>
    <property type="match status" value="1"/>
</dbReference>
<feature type="transmembrane region" description="Helical" evidence="9">
    <location>
        <begin position="395"/>
        <end position="417"/>
    </location>
</feature>
<feature type="transmembrane region" description="Helical" evidence="9">
    <location>
        <begin position="518"/>
        <end position="539"/>
    </location>
</feature>
<dbReference type="GO" id="GO:0005886">
    <property type="term" value="C:plasma membrane"/>
    <property type="evidence" value="ECO:0007669"/>
    <property type="project" value="UniProtKB-SubCell"/>
</dbReference>
<dbReference type="AlphaFoldDB" id="A0A6J8ASI2"/>
<evidence type="ECO:0000256" key="4">
    <source>
        <dbReference type="ARBA" id="ARBA00022989"/>
    </source>
</evidence>
<evidence type="ECO:0000256" key="7">
    <source>
        <dbReference type="ARBA" id="ARBA00023170"/>
    </source>
</evidence>
<keyword evidence="10" id="KW-0732">Signal</keyword>
<comment type="subcellular location">
    <subcellularLocation>
        <location evidence="1">Cell membrane</location>
        <topology evidence="1">Multi-pass membrane protein</topology>
    </subcellularLocation>
</comment>
<gene>
    <name evidence="12" type="ORF">MCOR_10955</name>
</gene>
<feature type="chain" id="PRO_5026755619" description="G-protein coupled receptors family 1 profile domain-containing protein" evidence="10">
    <location>
        <begin position="18"/>
        <end position="705"/>
    </location>
</feature>
<organism evidence="12 13">
    <name type="scientific">Mytilus coruscus</name>
    <name type="common">Sea mussel</name>
    <dbReference type="NCBI Taxonomy" id="42192"/>
    <lineage>
        <taxon>Eukaryota</taxon>
        <taxon>Metazoa</taxon>
        <taxon>Spiralia</taxon>
        <taxon>Lophotrochozoa</taxon>
        <taxon>Mollusca</taxon>
        <taxon>Bivalvia</taxon>
        <taxon>Autobranchia</taxon>
        <taxon>Pteriomorphia</taxon>
        <taxon>Mytilida</taxon>
        <taxon>Mytiloidea</taxon>
        <taxon>Mytilidae</taxon>
        <taxon>Mytilinae</taxon>
        <taxon>Mytilus</taxon>
    </lineage>
</organism>
<dbReference type="Proteomes" id="UP000507470">
    <property type="component" value="Unassembled WGS sequence"/>
</dbReference>
<dbReference type="PANTHER" id="PTHR24230">
    <property type="entry name" value="G-PROTEIN COUPLED RECEPTOR"/>
    <property type="match status" value="1"/>
</dbReference>
<proteinExistence type="predicted"/>
<dbReference type="SUPFAM" id="SSF81321">
    <property type="entry name" value="Family A G protein-coupled receptor-like"/>
    <property type="match status" value="1"/>
</dbReference>
<keyword evidence="5" id="KW-0297">G-protein coupled receptor</keyword>
<dbReference type="PROSITE" id="PS50262">
    <property type="entry name" value="G_PROTEIN_RECEP_F1_2"/>
    <property type="match status" value="1"/>
</dbReference>
<dbReference type="InterPro" id="IPR017452">
    <property type="entry name" value="GPCR_Rhodpsn_7TM"/>
</dbReference>
<evidence type="ECO:0000256" key="3">
    <source>
        <dbReference type="ARBA" id="ARBA00022692"/>
    </source>
</evidence>
<dbReference type="GO" id="GO:0008528">
    <property type="term" value="F:G protein-coupled peptide receptor activity"/>
    <property type="evidence" value="ECO:0007669"/>
    <property type="project" value="TreeGrafter"/>
</dbReference>
<sequence>MCSVFVILLLASCRVSSFGHLTNKHAQGVYPERTTAYTYGNVFYPQATTAYMYDHVVYPVISTTNTYDYDIISESAKTRRTTPYTYDHDIYPEQTTSYSYDYGFYPELATTSRYDHSTYPEERTKTSKNGNGIYHEGKATTLIRDYGIYPDWTKTSKYDPDMCLEMTTAYMYDDGQTAVAYPKGKAFAGSNNCSRFIPEPIGLLNATYLQGLQDCLNGTVIRKLLCSHSMTTYNISFVSDVVPYFSEVRIYFSDGINNCTNRFNTFIESKNNILTNLDIYHFLTRSSTCWKYAFFTNQLCVDLKLNTNNKSLSLNLRTFPYEPIHFTLKHQSCREEFIQYVYQNGLYITSNDTFILNIDKINNFTKENNCFDIYFPCPWPSFNDVVIRVPESTSVYVQLAISVEVTLVNSFVVLVFLQRENRTPVTILLAALAISDSTAALIMTVPIFTAYQIYGNRIYEHSLLYTLEFPECIYNFLYIILSDVFHITSVLITTLLCLQKTAALLIPMWTKQHINNRINIICSLLMFIISISLFSRIVYEESLGIYNFNGRCCVSSQNFNYQAHFNHYTMVNAFILLACLVVALCTVYMICKFTILRRNLPWTDSPVVQKRNRISAVTVVFICIIFLLSELPFIYTSFIYMLYYFNPSSLTRSEFDNFVTFFEYKDLGLIIGFSLNFLVYIIMGKQIRAKLWIGVMKIARRCKCW</sequence>
<feature type="transmembrane region" description="Helical" evidence="9">
    <location>
        <begin position="664"/>
        <end position="683"/>
    </location>
</feature>
<feature type="transmembrane region" description="Helical" evidence="9">
    <location>
        <begin position="573"/>
        <end position="595"/>
    </location>
</feature>